<evidence type="ECO:0000256" key="5">
    <source>
        <dbReference type="ARBA" id="ARBA00022932"/>
    </source>
</evidence>
<dbReference type="CDD" id="cd07436">
    <property type="entry name" value="PHP_PolX"/>
    <property type="match status" value="1"/>
</dbReference>
<dbReference type="InterPro" id="IPR027421">
    <property type="entry name" value="DNA_pol_lamdba_lyase_dom_sf"/>
</dbReference>
<dbReference type="Gene3D" id="3.30.210.10">
    <property type="entry name" value="DNA polymerase, thumb domain"/>
    <property type="match status" value="1"/>
</dbReference>
<keyword evidence="3" id="KW-0548">Nucleotidyltransferase</keyword>
<evidence type="ECO:0000313" key="10">
    <source>
        <dbReference type="EMBL" id="PIV00559.1"/>
    </source>
</evidence>
<dbReference type="SUPFAM" id="SSF81301">
    <property type="entry name" value="Nucleotidyltransferase"/>
    <property type="match status" value="1"/>
</dbReference>
<dbReference type="Pfam" id="PF02811">
    <property type="entry name" value="PHP"/>
    <property type="match status" value="1"/>
</dbReference>
<dbReference type="GO" id="GO:0003887">
    <property type="term" value="F:DNA-directed DNA polymerase activity"/>
    <property type="evidence" value="ECO:0007669"/>
    <property type="project" value="UniProtKB-KW"/>
</dbReference>
<dbReference type="Pfam" id="PF14791">
    <property type="entry name" value="DNA_pol_B_thumb"/>
    <property type="match status" value="1"/>
</dbReference>
<feature type="domain" description="Polymerase/histidinol phosphatase N-terminal" evidence="8">
    <location>
        <begin position="360"/>
        <end position="456"/>
    </location>
</feature>
<dbReference type="EMBL" id="PEVC01000049">
    <property type="protein sequence ID" value="PIV00559.1"/>
    <property type="molecule type" value="Genomic_DNA"/>
</dbReference>
<feature type="domain" description="DNA-directed DNA polymerase X" evidence="9">
    <location>
        <begin position="5"/>
        <end position="336"/>
    </location>
</feature>
<dbReference type="GO" id="GO:0006281">
    <property type="term" value="P:DNA repair"/>
    <property type="evidence" value="ECO:0007669"/>
    <property type="project" value="UniProtKB-KW"/>
</dbReference>
<accession>A0A2M7BBU1</accession>
<dbReference type="InterPro" id="IPR004013">
    <property type="entry name" value="PHP_dom"/>
</dbReference>
<dbReference type="Gene3D" id="1.10.150.110">
    <property type="entry name" value="DNA polymerase beta, N-terminal domain-like"/>
    <property type="match status" value="1"/>
</dbReference>
<evidence type="ECO:0000259" key="8">
    <source>
        <dbReference type="SMART" id="SM00481"/>
    </source>
</evidence>
<dbReference type="SUPFAM" id="SSF47802">
    <property type="entry name" value="DNA polymerase beta, N-terminal domain-like"/>
    <property type="match status" value="1"/>
</dbReference>
<dbReference type="SMART" id="SM00483">
    <property type="entry name" value="POLXc"/>
    <property type="match status" value="1"/>
</dbReference>
<dbReference type="InterPro" id="IPR043519">
    <property type="entry name" value="NT_sf"/>
</dbReference>
<dbReference type="InterPro" id="IPR029398">
    <property type="entry name" value="PolB_thumb"/>
</dbReference>
<sequence length="607" mass="69248">MGKYFTNSDISELLRKVASVYQAQNGNPFKIRAYEEAAVSIEHSTSDLKDLWDDGKLKEIPAVGESIAQHLDELFKTGKVKEFEKLFASVPPSLFVFDKIPGIGPKKAIVLARKLHIIRADTALKELKEAISKGRVKNLENFGEKSEELILKGIEVFEKGETKENRMPLYVAKEIADSLITYLKTNPLVLEAYPLGSLRRRLATIGDIDLAVATNKPKEVMEFFYKYPKIKRIISQGEKLLARVVVESGQQVDLRLAYPKDFGAMLQYFTGSKQHNIYLREYALRKGLSLSEYGIKMIKKLKVKNQKLNSKIKSFSTEKDFYNYLGLEYIPPEIREGTNEIKIAEEGKIPQLVELKDIKGDLHLHTNFPIETSHDLGESELKEMVSKGESLGYDYLGFTEHNPSFSQHSKREILNILQKKKEFFDQFIYSYEKENKQRGQNLPIKILNGLEIDIQPSGELAIPEEGFVFLDYAIASIHTSFNLNREEMTKRVIVGLSHPKVKIFGHPTGRKIGVREGYELDWEKIFNFCLKKSKFLEISAWPDRLDLPDILVREAIKAGIKLVINSDSHAVEQMELMEFGVSVARRGWAEKKDILNTLPKDKLSAIL</sequence>
<dbReference type="InterPro" id="IPR003141">
    <property type="entry name" value="Pol/His_phosphatase_N"/>
</dbReference>
<keyword evidence="6" id="KW-0234">DNA repair</keyword>
<evidence type="ECO:0000256" key="2">
    <source>
        <dbReference type="ARBA" id="ARBA00022679"/>
    </source>
</evidence>
<dbReference type="PANTHER" id="PTHR36928:SF1">
    <property type="entry name" value="PHOSPHATASE YCDX-RELATED"/>
    <property type="match status" value="1"/>
</dbReference>
<comment type="catalytic activity">
    <reaction evidence="7">
        <text>DNA(n) + a 2'-deoxyribonucleoside 5'-triphosphate = DNA(n+1) + diphosphate</text>
        <dbReference type="Rhea" id="RHEA:22508"/>
        <dbReference type="Rhea" id="RHEA-COMP:17339"/>
        <dbReference type="Rhea" id="RHEA-COMP:17340"/>
        <dbReference type="ChEBI" id="CHEBI:33019"/>
        <dbReference type="ChEBI" id="CHEBI:61560"/>
        <dbReference type="ChEBI" id="CHEBI:173112"/>
        <dbReference type="EC" id="2.7.7.7"/>
    </reaction>
</comment>
<dbReference type="Proteomes" id="UP000229631">
    <property type="component" value="Unassembled WGS sequence"/>
</dbReference>
<reference evidence="11" key="1">
    <citation type="submission" date="2017-09" db="EMBL/GenBank/DDBJ databases">
        <title>Depth-based differentiation of microbial function through sediment-hosted aquifers and enrichment of novel symbionts in the deep terrestrial subsurface.</title>
        <authorList>
            <person name="Probst A.J."/>
            <person name="Ladd B."/>
            <person name="Jarett J.K."/>
            <person name="Geller-Mcgrath D.E."/>
            <person name="Sieber C.M.K."/>
            <person name="Emerson J.B."/>
            <person name="Anantharaman K."/>
            <person name="Thomas B.C."/>
            <person name="Malmstrom R."/>
            <person name="Stieglmeier M."/>
            <person name="Klingl A."/>
            <person name="Woyke T."/>
            <person name="Ryan C.M."/>
            <person name="Banfield J.F."/>
        </authorList>
    </citation>
    <scope>NUCLEOTIDE SEQUENCE [LARGE SCALE GENOMIC DNA]</scope>
</reference>
<dbReference type="GO" id="GO:0003677">
    <property type="term" value="F:DNA binding"/>
    <property type="evidence" value="ECO:0007669"/>
    <property type="project" value="InterPro"/>
</dbReference>
<organism evidence="10 11">
    <name type="scientific">Candidatus Shapirobacteria bacterium CG03_land_8_20_14_0_80_39_12</name>
    <dbReference type="NCBI Taxonomy" id="1974879"/>
    <lineage>
        <taxon>Bacteria</taxon>
        <taxon>Candidatus Shapironibacteriota</taxon>
    </lineage>
</organism>
<dbReference type="InterPro" id="IPR010996">
    <property type="entry name" value="HHH_MUS81"/>
</dbReference>
<proteinExistence type="predicted"/>
<evidence type="ECO:0000256" key="6">
    <source>
        <dbReference type="ARBA" id="ARBA00023204"/>
    </source>
</evidence>
<dbReference type="InterPro" id="IPR037160">
    <property type="entry name" value="DNA_Pol_thumb_sf"/>
</dbReference>
<keyword evidence="4" id="KW-0227">DNA damage</keyword>
<gene>
    <name evidence="10" type="ORF">COS54_02770</name>
</gene>
<dbReference type="InterPro" id="IPR002008">
    <property type="entry name" value="DNA_pol_X_beta-like"/>
</dbReference>
<protein>
    <recommendedName>
        <fullName evidence="1">DNA-directed DNA polymerase</fullName>
        <ecNumber evidence="1">2.7.7.7</ecNumber>
    </recommendedName>
</protein>
<evidence type="ECO:0000256" key="7">
    <source>
        <dbReference type="ARBA" id="ARBA00049244"/>
    </source>
</evidence>
<evidence type="ECO:0000256" key="1">
    <source>
        <dbReference type="ARBA" id="ARBA00012417"/>
    </source>
</evidence>
<dbReference type="PIRSF" id="PIRSF005047">
    <property type="entry name" value="UCP005047_YshC"/>
    <property type="match status" value="1"/>
</dbReference>
<keyword evidence="2" id="KW-0808">Transferase</keyword>
<dbReference type="InterPro" id="IPR047967">
    <property type="entry name" value="PolX_PHP"/>
</dbReference>
<dbReference type="AlphaFoldDB" id="A0A2M7BBU1"/>
<dbReference type="GO" id="GO:0005829">
    <property type="term" value="C:cytosol"/>
    <property type="evidence" value="ECO:0007669"/>
    <property type="project" value="TreeGrafter"/>
</dbReference>
<dbReference type="SMART" id="SM00481">
    <property type="entry name" value="POLIIIAc"/>
    <property type="match status" value="1"/>
</dbReference>
<dbReference type="InterPro" id="IPR022311">
    <property type="entry name" value="PolX-like"/>
</dbReference>
<name>A0A2M7BBU1_9BACT</name>
<dbReference type="CDD" id="cd00141">
    <property type="entry name" value="NT_POLXc"/>
    <property type="match status" value="1"/>
</dbReference>
<dbReference type="PRINTS" id="PR00870">
    <property type="entry name" value="DNAPOLXBETA"/>
</dbReference>
<evidence type="ECO:0000256" key="3">
    <source>
        <dbReference type="ARBA" id="ARBA00022695"/>
    </source>
</evidence>
<dbReference type="Gene3D" id="3.30.460.10">
    <property type="entry name" value="Beta Polymerase, domain 2"/>
    <property type="match status" value="1"/>
</dbReference>
<dbReference type="Gene3D" id="3.20.20.140">
    <property type="entry name" value="Metal-dependent hydrolases"/>
    <property type="match status" value="1"/>
</dbReference>
<dbReference type="PANTHER" id="PTHR36928">
    <property type="entry name" value="PHOSPHATASE YCDX-RELATED"/>
    <property type="match status" value="1"/>
</dbReference>
<evidence type="ECO:0000256" key="4">
    <source>
        <dbReference type="ARBA" id="ARBA00022763"/>
    </source>
</evidence>
<dbReference type="EC" id="2.7.7.7" evidence="1"/>
<dbReference type="GO" id="GO:0008270">
    <property type="term" value="F:zinc ion binding"/>
    <property type="evidence" value="ECO:0007669"/>
    <property type="project" value="TreeGrafter"/>
</dbReference>
<dbReference type="Gene3D" id="1.10.150.20">
    <property type="entry name" value="5' to 3' exonuclease, C-terminal subdomain"/>
    <property type="match status" value="1"/>
</dbReference>
<dbReference type="InterPro" id="IPR002054">
    <property type="entry name" value="DNA-dir_DNA_pol_X"/>
</dbReference>
<comment type="caution">
    <text evidence="10">The sequence shown here is derived from an EMBL/GenBank/DDBJ whole genome shotgun (WGS) entry which is preliminary data.</text>
</comment>
<dbReference type="GO" id="GO:0042578">
    <property type="term" value="F:phosphoric ester hydrolase activity"/>
    <property type="evidence" value="ECO:0007669"/>
    <property type="project" value="TreeGrafter"/>
</dbReference>
<evidence type="ECO:0000313" key="11">
    <source>
        <dbReference type="Proteomes" id="UP000229631"/>
    </source>
</evidence>
<dbReference type="InterPro" id="IPR016195">
    <property type="entry name" value="Pol/histidinol_Pase-like"/>
</dbReference>
<dbReference type="SUPFAM" id="SSF89550">
    <property type="entry name" value="PHP domain-like"/>
    <property type="match status" value="1"/>
</dbReference>
<evidence type="ECO:0000259" key="9">
    <source>
        <dbReference type="SMART" id="SM00483"/>
    </source>
</evidence>
<dbReference type="Pfam" id="PF14716">
    <property type="entry name" value="HHH_8"/>
    <property type="match status" value="1"/>
</dbReference>
<dbReference type="InterPro" id="IPR050243">
    <property type="entry name" value="PHP_phosphatase"/>
</dbReference>
<keyword evidence="5" id="KW-0239">DNA-directed DNA polymerase</keyword>